<dbReference type="HOGENOM" id="CLU_1510880_0_0_1"/>
<reference evidence="1 2" key="1">
    <citation type="journal article" date="2012" name="BMC Genomics">
        <title>Tools to kill: Genome of one of the most destructive plant pathogenic fungi Macrophomina phaseolina.</title>
        <authorList>
            <person name="Islam M.S."/>
            <person name="Haque M.S."/>
            <person name="Islam M.M."/>
            <person name="Emdad E.M."/>
            <person name="Halim A."/>
            <person name="Hossen Q.M.M."/>
            <person name="Hossain M.Z."/>
            <person name="Ahmed B."/>
            <person name="Rahim S."/>
            <person name="Rahman M.S."/>
            <person name="Alam M.M."/>
            <person name="Hou S."/>
            <person name="Wan X."/>
            <person name="Saito J.A."/>
            <person name="Alam M."/>
        </authorList>
    </citation>
    <scope>NUCLEOTIDE SEQUENCE [LARGE SCALE GENOMIC DNA]</scope>
    <source>
        <strain evidence="1 2">MS6</strain>
    </source>
</reference>
<protein>
    <submittedName>
        <fullName evidence="1">Uncharacterized protein</fullName>
    </submittedName>
</protein>
<accession>K2SJE5</accession>
<comment type="caution">
    <text evidence="1">The sequence shown here is derived from an EMBL/GenBank/DDBJ whole genome shotgun (WGS) entry which is preliminary data.</text>
</comment>
<organism evidence="1 2">
    <name type="scientific">Macrophomina phaseolina (strain MS6)</name>
    <name type="common">Charcoal rot fungus</name>
    <dbReference type="NCBI Taxonomy" id="1126212"/>
    <lineage>
        <taxon>Eukaryota</taxon>
        <taxon>Fungi</taxon>
        <taxon>Dikarya</taxon>
        <taxon>Ascomycota</taxon>
        <taxon>Pezizomycotina</taxon>
        <taxon>Dothideomycetes</taxon>
        <taxon>Dothideomycetes incertae sedis</taxon>
        <taxon>Botryosphaeriales</taxon>
        <taxon>Botryosphaeriaceae</taxon>
        <taxon>Macrophomina</taxon>
    </lineage>
</organism>
<dbReference type="AlphaFoldDB" id="K2SJE5"/>
<dbReference type="InterPro" id="IPR002110">
    <property type="entry name" value="Ankyrin_rpt"/>
</dbReference>
<dbReference type="SUPFAM" id="SSF48403">
    <property type="entry name" value="Ankyrin repeat"/>
    <property type="match status" value="1"/>
</dbReference>
<dbReference type="InterPro" id="IPR036770">
    <property type="entry name" value="Ankyrin_rpt-contain_sf"/>
</dbReference>
<name>K2SJE5_MACPH</name>
<proteinExistence type="predicted"/>
<dbReference type="InParanoid" id="K2SJE5"/>
<dbReference type="OrthoDB" id="20727at2759"/>
<sequence>MLLLNDCGVKTIIPVWRRTRARTFSDSLLPPWKQNRNRKGLGGLPDWKNDYGYTVLMCGLVIGKNFDSDHKDDFWITVERLNTTGGYDFNVQADGGNNLLSLAVLMDRAEVVESLFHLEEVDPNLQDINGHAPLRKAADCEHKENVKLLLAGRRANVGWRVDAVGQHSTGQSTPGMRL</sequence>
<dbReference type="Pfam" id="PF12796">
    <property type="entry name" value="Ank_2"/>
    <property type="match status" value="1"/>
</dbReference>
<dbReference type="Proteomes" id="UP000007129">
    <property type="component" value="Unassembled WGS sequence"/>
</dbReference>
<dbReference type="VEuPathDB" id="FungiDB:MPH_00092"/>
<dbReference type="Gene3D" id="1.25.40.20">
    <property type="entry name" value="Ankyrin repeat-containing domain"/>
    <property type="match status" value="1"/>
</dbReference>
<evidence type="ECO:0000313" key="2">
    <source>
        <dbReference type="Proteomes" id="UP000007129"/>
    </source>
</evidence>
<gene>
    <name evidence="1" type="ORF">MPH_00092</name>
</gene>
<dbReference type="EMBL" id="AHHD01000007">
    <property type="protein sequence ID" value="EKG22519.1"/>
    <property type="molecule type" value="Genomic_DNA"/>
</dbReference>
<evidence type="ECO:0000313" key="1">
    <source>
        <dbReference type="EMBL" id="EKG22519.1"/>
    </source>
</evidence>